<evidence type="ECO:0000256" key="3">
    <source>
        <dbReference type="ARBA" id="ARBA00022692"/>
    </source>
</evidence>
<gene>
    <name evidence="17" type="ORF">PPERSA_07785</name>
</gene>
<feature type="transmembrane region" description="Helical" evidence="14">
    <location>
        <begin position="423"/>
        <end position="443"/>
    </location>
</feature>
<dbReference type="SUPFAM" id="SSF81660">
    <property type="entry name" value="Metal cation-transporting ATPase, ATP-binding domain N"/>
    <property type="match status" value="1"/>
</dbReference>
<dbReference type="GO" id="GO:0140326">
    <property type="term" value="F:ATPase-coupled intramembrane lipid transporter activity"/>
    <property type="evidence" value="ECO:0007669"/>
    <property type="project" value="UniProtKB-EC"/>
</dbReference>
<dbReference type="InParanoid" id="A0A0V0QBS3"/>
<feature type="binding site" evidence="12">
    <location>
        <position position="369"/>
    </location>
    <ligand>
        <name>ATP</name>
        <dbReference type="ChEBI" id="CHEBI:30616"/>
    </ligand>
</feature>
<evidence type="ECO:0000256" key="12">
    <source>
        <dbReference type="PIRSR" id="PIRSR606539-2"/>
    </source>
</evidence>
<feature type="binding site" evidence="12">
    <location>
        <position position="111"/>
    </location>
    <ligand>
        <name>ATP</name>
        <dbReference type="ChEBI" id="CHEBI:30616"/>
    </ligand>
</feature>
<dbReference type="InterPro" id="IPR006539">
    <property type="entry name" value="P-type_ATPase_IV"/>
</dbReference>
<dbReference type="EMBL" id="LDAU01000204">
    <property type="protein sequence ID" value="KRW99708.1"/>
    <property type="molecule type" value="Genomic_DNA"/>
</dbReference>
<evidence type="ECO:0000256" key="14">
    <source>
        <dbReference type="RuleBase" id="RU362033"/>
    </source>
</evidence>
<feature type="binding site" evidence="12">
    <location>
        <position position="339"/>
    </location>
    <ligand>
        <name>ATP</name>
        <dbReference type="ChEBI" id="CHEBI:30616"/>
    </ligand>
</feature>
<feature type="binding site" evidence="12">
    <location>
        <position position="251"/>
    </location>
    <ligand>
        <name>ATP</name>
        <dbReference type="ChEBI" id="CHEBI:30616"/>
    </ligand>
</feature>
<evidence type="ECO:0000256" key="7">
    <source>
        <dbReference type="ARBA" id="ARBA00022842"/>
    </source>
</evidence>
<dbReference type="Gene3D" id="3.40.1110.10">
    <property type="entry name" value="Calcium-transporting ATPase, cytoplasmic domain N"/>
    <property type="match status" value="1"/>
</dbReference>
<dbReference type="SUPFAM" id="SSF81665">
    <property type="entry name" value="Calcium ATPase, transmembrane domain M"/>
    <property type="match status" value="1"/>
</dbReference>
<sequence length="871" mass="101048">MSQIMTNSGKLSGLNLMLYPSNNKQYEPFIIEGQKNLIEENLLVLSLCHECIIHKEKDGSIQYQGPSPDEIALVDAARHMGYEYKGSDQDQLILEFEQMQRTYKLLYMFEFDSDRKRMSVIVRDEQTGIIKLYCKGADSIIIQRLDKKEKQPFLTHINQKLTFFSEKGLRTLCLAMRIISEDELKSIDDYMKSIIAEQNREDLIKEKAEQIEKNLFLIGATAVEDRLQDQVPETLRDLLKANIKVWMLTGDKLETAENIGKSCNLLSEDSIVEFFRGDKSEQQLLSQFYKLSKKLDQNTTANYSILVEGEALAKILQSVGLIILFLKIVIHCKSVICCRVTPKQKAEVVKLVKEKLGKITLSIGDGANDVNMIQEAHIGIGIYGNEGMRAVQASDYAIGQFKCLWKLVLFHGRMSYIRISECILYFFYKNMIFSIQQFYFAFFCLFSGQSIFDDWYITFYNTIFTFAPVVIRAVFEQDVHYKTKNQQKNENSLTESRELNEILNKEQYDQNYLSEEEDKIRSFYPKLYYIGQKNHIFQAKRFSKYIIIGLVQGLCCFFICIYSFAGSSVLDSEGYTPDIWCASITLYSAIIVIVNLKLALNTQYWTLLTWFGLLLSSIGAYILYIFVADVIPFFVIYQTLRVLLSSPVFYSALFLSIISMFSVDLLSFYFKISKETLLNYFKETYKKSEELNTTKATELYAKQKLMYRDSLLRVEQKLDQKKQQLNISKLEEFTTQQTDQSADIMISEDGNIQFNTNNSSLNTTQTHLQQNKTEEQEQDNDDINNSQYKRVKLDTILEDDEEAKSKQRSFYQQQFLHENDSRFADENQSQNKQNCNNNGSFDSDRSGSFQQNNQNNKKYIQYNDGQYGGIQ</sequence>
<organism evidence="17 18">
    <name type="scientific">Pseudocohnilembus persalinus</name>
    <name type="common">Ciliate</name>
    <dbReference type="NCBI Taxonomy" id="266149"/>
    <lineage>
        <taxon>Eukaryota</taxon>
        <taxon>Sar</taxon>
        <taxon>Alveolata</taxon>
        <taxon>Ciliophora</taxon>
        <taxon>Intramacronucleata</taxon>
        <taxon>Oligohymenophorea</taxon>
        <taxon>Scuticociliatia</taxon>
        <taxon>Philasterida</taxon>
        <taxon>Pseudocohnilembidae</taxon>
        <taxon>Pseudocohnilembus</taxon>
    </lineage>
</organism>
<feature type="region of interest" description="Disordered" evidence="15">
    <location>
        <begin position="825"/>
        <end position="871"/>
    </location>
</feature>
<dbReference type="FunFam" id="3.40.50.1000:FF:000084">
    <property type="entry name" value="Phospholipid-transporting ATPase"/>
    <property type="match status" value="1"/>
</dbReference>
<keyword evidence="4 13" id="KW-0479">Metal-binding</keyword>
<feature type="binding site" evidence="12">
    <location>
        <position position="135"/>
    </location>
    <ligand>
        <name>ATP</name>
        <dbReference type="ChEBI" id="CHEBI:30616"/>
    </ligand>
</feature>
<keyword evidence="9 14" id="KW-1133">Transmembrane helix</keyword>
<feature type="transmembrane region" description="Helical" evidence="14">
    <location>
        <begin position="455"/>
        <end position="475"/>
    </location>
</feature>
<comment type="cofactor">
    <cofactor evidence="13">
        <name>Mg(2+)</name>
        <dbReference type="ChEBI" id="CHEBI:18420"/>
    </cofactor>
</comment>
<dbReference type="NCBIfam" id="TIGR01652">
    <property type="entry name" value="ATPase-Plipid"/>
    <property type="match status" value="1"/>
</dbReference>
<evidence type="ECO:0000256" key="6">
    <source>
        <dbReference type="ARBA" id="ARBA00022840"/>
    </source>
</evidence>
<feature type="binding site" evidence="12">
    <location>
        <position position="249"/>
    </location>
    <ligand>
        <name>ATP</name>
        <dbReference type="ChEBI" id="CHEBI:30616"/>
    </ligand>
</feature>
<feature type="transmembrane region" description="Helical" evidence="14">
    <location>
        <begin position="608"/>
        <end position="636"/>
    </location>
</feature>
<dbReference type="InterPro" id="IPR032630">
    <property type="entry name" value="P_typ_ATPase_c"/>
</dbReference>
<dbReference type="SUPFAM" id="SSF56784">
    <property type="entry name" value="HAD-like"/>
    <property type="match status" value="1"/>
</dbReference>
<feature type="region of interest" description="Disordered" evidence="15">
    <location>
        <begin position="765"/>
        <end position="787"/>
    </location>
</feature>
<comment type="catalytic activity">
    <reaction evidence="11 14">
        <text>ATP + H2O + phospholipidSide 1 = ADP + phosphate + phospholipidSide 2.</text>
        <dbReference type="EC" id="7.6.2.1"/>
    </reaction>
</comment>
<dbReference type="InterPro" id="IPR023299">
    <property type="entry name" value="ATPase_P-typ_cyto_dom_N"/>
</dbReference>
<dbReference type="InterPro" id="IPR023298">
    <property type="entry name" value="ATPase_P-typ_TM_dom_sf"/>
</dbReference>
<feature type="binding site" evidence="12">
    <location>
        <position position="70"/>
    </location>
    <ligand>
        <name>ATP</name>
        <dbReference type="ChEBI" id="CHEBI:30616"/>
    </ligand>
</feature>
<dbReference type="EC" id="7.6.2.1" evidence="14"/>
<feature type="binding site" evidence="12">
    <location>
        <position position="170"/>
    </location>
    <ligand>
        <name>ATP</name>
        <dbReference type="ChEBI" id="CHEBI:30616"/>
    </ligand>
</feature>
<evidence type="ECO:0000256" key="11">
    <source>
        <dbReference type="ARBA" id="ARBA00034036"/>
    </source>
</evidence>
<keyword evidence="6 12" id="KW-0067">ATP-binding</keyword>
<dbReference type="InterPro" id="IPR001757">
    <property type="entry name" value="P_typ_ATPase"/>
</dbReference>
<dbReference type="Pfam" id="PF16212">
    <property type="entry name" value="PhoLip_ATPase_C"/>
    <property type="match status" value="1"/>
</dbReference>
<dbReference type="GO" id="GO:0016887">
    <property type="term" value="F:ATP hydrolysis activity"/>
    <property type="evidence" value="ECO:0007669"/>
    <property type="project" value="InterPro"/>
</dbReference>
<evidence type="ECO:0000256" key="5">
    <source>
        <dbReference type="ARBA" id="ARBA00022741"/>
    </source>
</evidence>
<evidence type="ECO:0000256" key="10">
    <source>
        <dbReference type="ARBA" id="ARBA00023136"/>
    </source>
</evidence>
<evidence type="ECO:0000256" key="4">
    <source>
        <dbReference type="ARBA" id="ARBA00022723"/>
    </source>
</evidence>
<dbReference type="Gene3D" id="3.40.50.1000">
    <property type="entry name" value="HAD superfamily/HAD-like"/>
    <property type="match status" value="1"/>
</dbReference>
<dbReference type="AlphaFoldDB" id="A0A0V0QBS3"/>
<dbReference type="InterPro" id="IPR023214">
    <property type="entry name" value="HAD_sf"/>
</dbReference>
<proteinExistence type="inferred from homology"/>
<comment type="subcellular location">
    <subcellularLocation>
        <location evidence="1 14">Membrane</location>
        <topology evidence="1 14">Multi-pass membrane protein</topology>
    </subcellularLocation>
</comment>
<feature type="compositionally biased region" description="Low complexity" evidence="15">
    <location>
        <begin position="850"/>
        <end position="863"/>
    </location>
</feature>
<comment type="similarity">
    <text evidence="2 14">Belongs to the cation transport ATPase (P-type) (TC 3.A.3) family. Type IV subfamily.</text>
</comment>
<dbReference type="Proteomes" id="UP000054937">
    <property type="component" value="Unassembled WGS sequence"/>
</dbReference>
<evidence type="ECO:0000256" key="15">
    <source>
        <dbReference type="SAM" id="MobiDB-lite"/>
    </source>
</evidence>
<keyword evidence="7 13" id="KW-0460">Magnesium</keyword>
<dbReference type="GO" id="GO:0000287">
    <property type="term" value="F:magnesium ion binding"/>
    <property type="evidence" value="ECO:0007669"/>
    <property type="project" value="UniProtKB-UniRule"/>
</dbReference>
<name>A0A0V0QBS3_PSEPJ</name>
<keyword evidence="8 14" id="KW-1278">Translocase</keyword>
<evidence type="ECO:0000256" key="1">
    <source>
        <dbReference type="ARBA" id="ARBA00004141"/>
    </source>
</evidence>
<dbReference type="GO" id="GO:0045332">
    <property type="term" value="P:phospholipid translocation"/>
    <property type="evidence" value="ECO:0007669"/>
    <property type="project" value="TreeGrafter"/>
</dbReference>
<feature type="binding site" evidence="12">
    <location>
        <position position="368"/>
    </location>
    <ligand>
        <name>ATP</name>
        <dbReference type="ChEBI" id="CHEBI:30616"/>
    </ligand>
</feature>
<evidence type="ECO:0000313" key="18">
    <source>
        <dbReference type="Proteomes" id="UP000054937"/>
    </source>
</evidence>
<comment type="caution">
    <text evidence="17">The sequence shown here is derived from an EMBL/GenBank/DDBJ whole genome shotgun (WGS) entry which is preliminary data.</text>
</comment>
<dbReference type="PRINTS" id="PR00119">
    <property type="entry name" value="CATATPASE"/>
</dbReference>
<feature type="compositionally biased region" description="Low complexity" evidence="15">
    <location>
        <begin position="827"/>
        <end position="838"/>
    </location>
</feature>
<evidence type="ECO:0000256" key="13">
    <source>
        <dbReference type="PIRSR" id="PIRSR606539-3"/>
    </source>
</evidence>
<dbReference type="Pfam" id="PF13246">
    <property type="entry name" value="Cation_ATPase"/>
    <property type="match status" value="1"/>
</dbReference>
<dbReference type="GO" id="GO:0005524">
    <property type="term" value="F:ATP binding"/>
    <property type="evidence" value="ECO:0007669"/>
    <property type="project" value="UniProtKB-UniRule"/>
</dbReference>
<feature type="domain" description="P-type ATPase C-terminal" evidence="16">
    <location>
        <begin position="391"/>
        <end position="671"/>
    </location>
</feature>
<dbReference type="NCBIfam" id="TIGR01494">
    <property type="entry name" value="ATPase_P-type"/>
    <property type="match status" value="1"/>
</dbReference>
<keyword evidence="10 14" id="KW-0472">Membrane</keyword>
<reference evidence="17 18" key="1">
    <citation type="journal article" date="2015" name="Sci. Rep.">
        <title>Genome of the facultative scuticociliatosis pathogen Pseudocohnilembus persalinus provides insight into its virulence through horizontal gene transfer.</title>
        <authorList>
            <person name="Xiong J."/>
            <person name="Wang G."/>
            <person name="Cheng J."/>
            <person name="Tian M."/>
            <person name="Pan X."/>
            <person name="Warren A."/>
            <person name="Jiang C."/>
            <person name="Yuan D."/>
            <person name="Miao W."/>
        </authorList>
    </citation>
    <scope>NUCLEOTIDE SEQUENCE [LARGE SCALE GENOMIC DNA]</scope>
    <source>
        <strain evidence="17">36N120E</strain>
    </source>
</reference>
<feature type="transmembrane region" description="Helical" evidence="14">
    <location>
        <begin position="577"/>
        <end position="596"/>
    </location>
</feature>
<keyword evidence="18" id="KW-1185">Reference proteome</keyword>
<feature type="binding site" evidence="12">
    <location>
        <position position="250"/>
    </location>
    <ligand>
        <name>ATP</name>
        <dbReference type="ChEBI" id="CHEBI:30616"/>
    </ligand>
</feature>
<evidence type="ECO:0000313" key="17">
    <source>
        <dbReference type="EMBL" id="KRW99708.1"/>
    </source>
</evidence>
<dbReference type="OrthoDB" id="377733at2759"/>
<keyword evidence="5 12" id="KW-0547">Nucleotide-binding</keyword>
<evidence type="ECO:0000256" key="8">
    <source>
        <dbReference type="ARBA" id="ARBA00022967"/>
    </source>
</evidence>
<dbReference type="PANTHER" id="PTHR24092:SF150">
    <property type="entry name" value="PHOSPHOLIPID-TRANSPORTING ATPASE"/>
    <property type="match status" value="1"/>
</dbReference>
<dbReference type="GO" id="GO:0005886">
    <property type="term" value="C:plasma membrane"/>
    <property type="evidence" value="ECO:0007669"/>
    <property type="project" value="TreeGrafter"/>
</dbReference>
<evidence type="ECO:0000256" key="9">
    <source>
        <dbReference type="ARBA" id="ARBA00022989"/>
    </source>
</evidence>
<evidence type="ECO:0000256" key="2">
    <source>
        <dbReference type="ARBA" id="ARBA00008109"/>
    </source>
</evidence>
<dbReference type="PANTHER" id="PTHR24092">
    <property type="entry name" value="PROBABLE PHOSPHOLIPID-TRANSPORTING ATPASE"/>
    <property type="match status" value="1"/>
</dbReference>
<evidence type="ECO:0000259" key="16">
    <source>
        <dbReference type="Pfam" id="PF16212"/>
    </source>
</evidence>
<feature type="transmembrane region" description="Helical" evidence="14">
    <location>
        <begin position="648"/>
        <end position="670"/>
    </location>
</feature>
<feature type="binding site" evidence="13">
    <location>
        <position position="365"/>
    </location>
    <ligand>
        <name>Mg(2+)</name>
        <dbReference type="ChEBI" id="CHEBI:18420"/>
    </ligand>
</feature>
<keyword evidence="3 14" id="KW-0812">Transmembrane</keyword>
<feature type="binding site" evidence="12">
    <location>
        <position position="345"/>
    </location>
    <ligand>
        <name>ATP</name>
        <dbReference type="ChEBI" id="CHEBI:30616"/>
    </ligand>
</feature>
<protein>
    <recommendedName>
        <fullName evidence="14">Phospholipid-transporting ATPase</fullName>
        <ecNumber evidence="14">7.6.2.1</ecNumber>
    </recommendedName>
</protein>
<accession>A0A0V0QBS3</accession>
<feature type="transmembrane region" description="Helical" evidence="14">
    <location>
        <begin position="545"/>
        <end position="565"/>
    </location>
</feature>
<dbReference type="InterPro" id="IPR036412">
    <property type="entry name" value="HAD-like_sf"/>
</dbReference>
<feature type="binding site" evidence="13">
    <location>
        <position position="369"/>
    </location>
    <ligand>
        <name>Mg(2+)</name>
        <dbReference type="ChEBI" id="CHEBI:18420"/>
    </ligand>
</feature>